<accession>A0AAV8VL53</accession>
<proteinExistence type="predicted"/>
<dbReference type="AlphaFoldDB" id="A0AAV8VL53"/>
<keyword evidence="4" id="KW-1185">Reference proteome</keyword>
<evidence type="ECO:0000259" key="2">
    <source>
        <dbReference type="Pfam" id="PF18701"/>
    </source>
</evidence>
<dbReference type="InterPro" id="IPR040676">
    <property type="entry name" value="DUF5641"/>
</dbReference>
<sequence>MNSVLCDCEAIINSRPLTYITEDNKDLIPITPSMFLQEIQEVGTLDLDEVDETTLKRHARYLLKLRLALRQRFRIEYLGQLKLSPEYKVGDVVIVEIDILKRLNWPLGIIEEILSGKDNKIRLVKVRTSTGKLLRPVQKIYPLEIQSDGYEPSNLKEKLKSLESSQVNQREISAKSQKPIIPHSDNNSRDVTITKSGRIVKKPSKFGY</sequence>
<dbReference type="PANTHER" id="PTHR47331">
    <property type="entry name" value="PHD-TYPE DOMAIN-CONTAINING PROTEIN"/>
    <property type="match status" value="1"/>
</dbReference>
<dbReference type="PANTHER" id="PTHR47331:SF2">
    <property type="match status" value="1"/>
</dbReference>
<evidence type="ECO:0000313" key="4">
    <source>
        <dbReference type="Proteomes" id="UP001159042"/>
    </source>
</evidence>
<name>A0AAV8VL53_9CUCU</name>
<gene>
    <name evidence="3" type="ORF">NQ315_016064</name>
</gene>
<dbReference type="Proteomes" id="UP001159042">
    <property type="component" value="Unassembled WGS sequence"/>
</dbReference>
<comment type="caution">
    <text evidence="3">The sequence shown here is derived from an EMBL/GenBank/DDBJ whole genome shotgun (WGS) entry which is preliminary data.</text>
</comment>
<organism evidence="3 4">
    <name type="scientific">Exocentrus adspersus</name>
    <dbReference type="NCBI Taxonomy" id="1586481"/>
    <lineage>
        <taxon>Eukaryota</taxon>
        <taxon>Metazoa</taxon>
        <taxon>Ecdysozoa</taxon>
        <taxon>Arthropoda</taxon>
        <taxon>Hexapoda</taxon>
        <taxon>Insecta</taxon>
        <taxon>Pterygota</taxon>
        <taxon>Neoptera</taxon>
        <taxon>Endopterygota</taxon>
        <taxon>Coleoptera</taxon>
        <taxon>Polyphaga</taxon>
        <taxon>Cucujiformia</taxon>
        <taxon>Chrysomeloidea</taxon>
        <taxon>Cerambycidae</taxon>
        <taxon>Lamiinae</taxon>
        <taxon>Acanthocinini</taxon>
        <taxon>Exocentrus</taxon>
    </lineage>
</organism>
<reference evidence="3 4" key="1">
    <citation type="journal article" date="2023" name="Insect Mol. Biol.">
        <title>Genome sequencing provides insights into the evolution of gene families encoding plant cell wall-degrading enzymes in longhorned beetles.</title>
        <authorList>
            <person name="Shin N.R."/>
            <person name="Okamura Y."/>
            <person name="Kirsch R."/>
            <person name="Pauchet Y."/>
        </authorList>
    </citation>
    <scope>NUCLEOTIDE SEQUENCE [LARGE SCALE GENOMIC DNA]</scope>
    <source>
        <strain evidence="3">EAD_L_NR</strain>
    </source>
</reference>
<dbReference type="Pfam" id="PF18701">
    <property type="entry name" value="DUF5641"/>
    <property type="match status" value="1"/>
</dbReference>
<dbReference type="EMBL" id="JANEYG010000061">
    <property type="protein sequence ID" value="KAJ8914910.1"/>
    <property type="molecule type" value="Genomic_DNA"/>
</dbReference>
<feature type="domain" description="DUF5641" evidence="2">
    <location>
        <begin position="84"/>
        <end position="143"/>
    </location>
</feature>
<protein>
    <recommendedName>
        <fullName evidence="2">DUF5641 domain-containing protein</fullName>
    </recommendedName>
</protein>
<evidence type="ECO:0000313" key="3">
    <source>
        <dbReference type="EMBL" id="KAJ8914910.1"/>
    </source>
</evidence>
<feature type="region of interest" description="Disordered" evidence="1">
    <location>
        <begin position="171"/>
        <end position="196"/>
    </location>
</feature>
<evidence type="ECO:0000256" key="1">
    <source>
        <dbReference type="SAM" id="MobiDB-lite"/>
    </source>
</evidence>